<sequence length="257" mass="29141">MFKRLSARKSRAKYASRVKRTSPGKTIWSKLEPVGRHPLTVVTFGFVLSTLFGTWITHRLDHQQKEREAITRNFDAVRAATDDLTVAMARYQTRTLHLLDQIVVSNHTTHFDNAANDYEAAYVNWVERSAADQAVILQMYQGTSVFSSVQEYFRGFEQNSAALDACARMYLAFPNMRAGIAQAEITCHTPQPNVTFQMSHKMLELGFCVRVFVAAARPFPKIDFMESDFRDAAMHQAFSMAKGICWADTAGFLHARD</sequence>
<protein>
    <submittedName>
        <fullName evidence="1">Uncharacterized protein</fullName>
    </submittedName>
</protein>
<name>A0A1M6XLP6_9BURK</name>
<dbReference type="RefSeq" id="WP_143032024.1">
    <property type="nucleotide sequence ID" value="NZ_CADFGY010000049.1"/>
</dbReference>
<evidence type="ECO:0000313" key="2">
    <source>
        <dbReference type="Proteomes" id="UP000184395"/>
    </source>
</evidence>
<dbReference type="STRING" id="169427.SAMN05192548_105723"/>
<proteinExistence type="predicted"/>
<reference evidence="1 2" key="1">
    <citation type="submission" date="2016-11" db="EMBL/GenBank/DDBJ databases">
        <authorList>
            <person name="Jaros S."/>
            <person name="Januszkiewicz K."/>
            <person name="Wedrychowicz H."/>
        </authorList>
    </citation>
    <scope>NUCLEOTIDE SEQUENCE [LARGE SCALE GENOMIC DNA]</scope>
    <source>
        <strain evidence="1 2">LMG 20594</strain>
    </source>
</reference>
<accession>A0A1M6XLP6</accession>
<organism evidence="1 2">
    <name type="scientific">Paraburkholderia terricola</name>
    <dbReference type="NCBI Taxonomy" id="169427"/>
    <lineage>
        <taxon>Bacteria</taxon>
        <taxon>Pseudomonadati</taxon>
        <taxon>Pseudomonadota</taxon>
        <taxon>Betaproteobacteria</taxon>
        <taxon>Burkholderiales</taxon>
        <taxon>Burkholderiaceae</taxon>
        <taxon>Paraburkholderia</taxon>
    </lineage>
</organism>
<dbReference type="AlphaFoldDB" id="A0A1M6XLP6"/>
<dbReference type="Proteomes" id="UP000184395">
    <property type="component" value="Unassembled WGS sequence"/>
</dbReference>
<evidence type="ECO:0000313" key="1">
    <source>
        <dbReference type="EMBL" id="SHL06871.1"/>
    </source>
</evidence>
<dbReference type="EMBL" id="FRAB01000057">
    <property type="protein sequence ID" value="SHL06871.1"/>
    <property type="molecule type" value="Genomic_DNA"/>
</dbReference>
<gene>
    <name evidence="1" type="ORF">SAMN05192548_105723</name>
</gene>